<comment type="caution">
    <text evidence="4">The sequence shown here is derived from an EMBL/GenBank/DDBJ whole genome shotgun (WGS) entry which is preliminary data.</text>
</comment>
<protein>
    <recommendedName>
        <fullName evidence="6">AMP-dependent synthetase/ligase domain-containing protein</fullName>
    </recommendedName>
</protein>
<dbReference type="InterPro" id="IPR020845">
    <property type="entry name" value="AMP-binding_CS"/>
</dbReference>
<dbReference type="EMBL" id="JBFXLQ010000018">
    <property type="protein sequence ID" value="KAL2867571.1"/>
    <property type="molecule type" value="Genomic_DNA"/>
</dbReference>
<dbReference type="InterPro" id="IPR042099">
    <property type="entry name" value="ANL_N_sf"/>
</dbReference>
<dbReference type="Proteomes" id="UP001610432">
    <property type="component" value="Unassembled WGS sequence"/>
</dbReference>
<dbReference type="PANTHER" id="PTHR43201:SF8">
    <property type="entry name" value="ACYL-COA SYNTHETASE FAMILY MEMBER 3"/>
    <property type="match status" value="1"/>
</dbReference>
<reference evidence="4 5" key="1">
    <citation type="submission" date="2024-07" db="EMBL/GenBank/DDBJ databases">
        <title>Section-level genome sequencing and comparative genomics of Aspergillus sections Usti and Cavernicolus.</title>
        <authorList>
            <consortium name="Lawrence Berkeley National Laboratory"/>
            <person name="Nybo J.L."/>
            <person name="Vesth T.C."/>
            <person name="Theobald S."/>
            <person name="Frisvad J.C."/>
            <person name="Larsen T.O."/>
            <person name="Kjaerboelling I."/>
            <person name="Rothschild-Mancinelli K."/>
            <person name="Lyhne E.K."/>
            <person name="Kogle M.E."/>
            <person name="Barry K."/>
            <person name="Clum A."/>
            <person name="Na H."/>
            <person name="Ledsgaard L."/>
            <person name="Lin J."/>
            <person name="Lipzen A."/>
            <person name="Kuo A."/>
            <person name="Riley R."/>
            <person name="Mondo S."/>
            <person name="Labutti K."/>
            <person name="Haridas S."/>
            <person name="Pangalinan J."/>
            <person name="Salamov A.A."/>
            <person name="Simmons B.A."/>
            <person name="Magnuson J.K."/>
            <person name="Chen J."/>
            <person name="Drula E."/>
            <person name="Henrissat B."/>
            <person name="Wiebenga A."/>
            <person name="Lubbers R.J."/>
            <person name="Gomes A.C."/>
            <person name="Macurrencykelacurrency M.R."/>
            <person name="Stajich J."/>
            <person name="Grigoriev I.V."/>
            <person name="Mortensen U.H."/>
            <person name="De Vries R.P."/>
            <person name="Baker S.E."/>
            <person name="Andersen M.R."/>
        </authorList>
    </citation>
    <scope>NUCLEOTIDE SEQUENCE [LARGE SCALE GENOMIC DNA]</scope>
    <source>
        <strain evidence="4 5">CBS 449.75</strain>
    </source>
</reference>
<evidence type="ECO:0000256" key="1">
    <source>
        <dbReference type="ARBA" id="ARBA00006432"/>
    </source>
</evidence>
<dbReference type="GeneID" id="98147982"/>
<sequence>MAEKAPTLPNDPILVRLLEAANRVPNSEVIIKDFVGFEKTYPELLGDVFETRRQLKSVLPASKLDERGLLREESVYITALTRTGYEYAVAFFAVRSLGGAYVPLDPRAGVERQAIVLSRAKSNCVLFDRGCTAELETLRAHVENIQSEATVKSLVVLPIVCNSPALPAMNNIKIDESLYLDPNGPGFVCMTSGTTGYSKGVVIRRTCLTSHPVLVTKLSGSRLESSEPLEKQGGAQINYNESHWLGGAKNVIESIALGKKVFALECPASAKNVLEVFRNNRITYFIFNPALLRGMKEILLGEFGGDQELTREKQEAFSVHFKGLAFFLCIGGLVDEPTVEFWETVMGLPLQNRYGASELTGLVTMGLTKIYGSVGKLSPGIEMKLSEGTHGRLLIRTPDRFLGYLGDEAATQAAFDEEGYYRTGDMAELRDGEIILLGRERDDYIVFGNSRFSALEVELRVLALPYIAEACVVAVPVEENKQLCGAVIRLKDGMKTTLAHIRADLQAEIDASMLPTVLRQLPPHEELPRTATGKPIKRQVIEDFFYDGDCGRDFFAVANPPSEVEFYGMPIEV</sequence>
<dbReference type="PROSITE" id="PS00455">
    <property type="entry name" value="AMP_BINDING"/>
    <property type="match status" value="1"/>
</dbReference>
<name>A0ABR4LSQ4_9EURO</name>
<dbReference type="Pfam" id="PF13193">
    <property type="entry name" value="AMP-binding_C"/>
    <property type="match status" value="1"/>
</dbReference>
<dbReference type="Pfam" id="PF00501">
    <property type="entry name" value="AMP-binding"/>
    <property type="match status" value="1"/>
</dbReference>
<feature type="domain" description="AMP-dependent synthetase/ligase" evidence="2">
    <location>
        <begin position="61"/>
        <end position="405"/>
    </location>
</feature>
<evidence type="ECO:0000259" key="2">
    <source>
        <dbReference type="Pfam" id="PF00501"/>
    </source>
</evidence>
<evidence type="ECO:0000313" key="5">
    <source>
        <dbReference type="Proteomes" id="UP001610432"/>
    </source>
</evidence>
<evidence type="ECO:0000259" key="3">
    <source>
        <dbReference type="Pfam" id="PF13193"/>
    </source>
</evidence>
<dbReference type="RefSeq" id="XP_070886550.1">
    <property type="nucleotide sequence ID" value="XM_071032910.1"/>
</dbReference>
<dbReference type="SUPFAM" id="SSF56801">
    <property type="entry name" value="Acetyl-CoA synthetase-like"/>
    <property type="match status" value="1"/>
</dbReference>
<proteinExistence type="inferred from homology"/>
<evidence type="ECO:0000313" key="4">
    <source>
        <dbReference type="EMBL" id="KAL2867571.1"/>
    </source>
</evidence>
<feature type="domain" description="AMP-binding enzyme C-terminal" evidence="3">
    <location>
        <begin position="456"/>
        <end position="534"/>
    </location>
</feature>
<dbReference type="Gene3D" id="3.30.300.30">
    <property type="match status" value="1"/>
</dbReference>
<accession>A0ABR4LSQ4</accession>
<organism evidence="4 5">
    <name type="scientific">Aspergillus lucknowensis</name>
    <dbReference type="NCBI Taxonomy" id="176173"/>
    <lineage>
        <taxon>Eukaryota</taxon>
        <taxon>Fungi</taxon>
        <taxon>Dikarya</taxon>
        <taxon>Ascomycota</taxon>
        <taxon>Pezizomycotina</taxon>
        <taxon>Eurotiomycetes</taxon>
        <taxon>Eurotiomycetidae</taxon>
        <taxon>Eurotiales</taxon>
        <taxon>Aspergillaceae</taxon>
        <taxon>Aspergillus</taxon>
        <taxon>Aspergillus subgen. Nidulantes</taxon>
    </lineage>
</organism>
<dbReference type="Gene3D" id="3.40.50.12780">
    <property type="entry name" value="N-terminal domain of ligase-like"/>
    <property type="match status" value="1"/>
</dbReference>
<keyword evidence="5" id="KW-1185">Reference proteome</keyword>
<dbReference type="CDD" id="cd04433">
    <property type="entry name" value="AFD_class_I"/>
    <property type="match status" value="1"/>
</dbReference>
<dbReference type="InterPro" id="IPR025110">
    <property type="entry name" value="AMP-bd_C"/>
</dbReference>
<evidence type="ECO:0008006" key="6">
    <source>
        <dbReference type="Google" id="ProtNLM"/>
    </source>
</evidence>
<dbReference type="InterPro" id="IPR000873">
    <property type="entry name" value="AMP-dep_synth/lig_dom"/>
</dbReference>
<dbReference type="PANTHER" id="PTHR43201">
    <property type="entry name" value="ACYL-COA SYNTHETASE"/>
    <property type="match status" value="1"/>
</dbReference>
<dbReference type="InterPro" id="IPR045851">
    <property type="entry name" value="AMP-bd_C_sf"/>
</dbReference>
<gene>
    <name evidence="4" type="ORF">BJX67DRAFT_380922</name>
</gene>
<comment type="similarity">
    <text evidence="1">Belongs to the ATP-dependent AMP-binding enzyme family.</text>
</comment>